<protein>
    <submittedName>
        <fullName evidence="1">Uncharacterized protein</fullName>
    </submittedName>
</protein>
<organism evidence="1">
    <name type="scientific">Pithovirus LCPAC401</name>
    <dbReference type="NCBI Taxonomy" id="2506595"/>
    <lineage>
        <taxon>Viruses</taxon>
        <taxon>Pithoviruses</taxon>
    </lineage>
</organism>
<name>A0A481ZAW7_9VIRU</name>
<evidence type="ECO:0000313" key="1">
    <source>
        <dbReference type="EMBL" id="QBK92776.1"/>
    </source>
</evidence>
<reference evidence="1" key="1">
    <citation type="journal article" date="2019" name="MBio">
        <title>Virus Genomes from Deep Sea Sediments Expand the Ocean Megavirome and Support Independent Origins of Viral Gigantism.</title>
        <authorList>
            <person name="Backstrom D."/>
            <person name="Yutin N."/>
            <person name="Jorgensen S.L."/>
            <person name="Dharamshi J."/>
            <person name="Homa F."/>
            <person name="Zaremba-Niedwiedzka K."/>
            <person name="Spang A."/>
            <person name="Wolf Y.I."/>
            <person name="Koonin E.V."/>
            <person name="Ettema T.J."/>
        </authorList>
    </citation>
    <scope>NUCLEOTIDE SEQUENCE</scope>
</reference>
<gene>
    <name evidence="1" type="ORF">LCPAC401_04140</name>
</gene>
<proteinExistence type="predicted"/>
<sequence>MTVYVAFVTDDQTRESTVVGVFVKKRDALVALNSEMRKNFADVPRGRGIRPNPFEFQNDKDKREYNNHKTELRIYGDTTIQEEMNYAIKESELTN</sequence>
<dbReference type="EMBL" id="MK500582">
    <property type="protein sequence ID" value="QBK92776.1"/>
    <property type="molecule type" value="Genomic_DNA"/>
</dbReference>
<accession>A0A481ZAW7</accession>